<feature type="non-terminal residue" evidence="1">
    <location>
        <position position="1"/>
    </location>
</feature>
<dbReference type="Proteomes" id="UP000837857">
    <property type="component" value="Chromosome 11"/>
</dbReference>
<proteinExistence type="predicted"/>
<organism evidence="1 2">
    <name type="scientific">Iphiclides podalirius</name>
    <name type="common">scarce swallowtail</name>
    <dbReference type="NCBI Taxonomy" id="110791"/>
    <lineage>
        <taxon>Eukaryota</taxon>
        <taxon>Metazoa</taxon>
        <taxon>Ecdysozoa</taxon>
        <taxon>Arthropoda</taxon>
        <taxon>Hexapoda</taxon>
        <taxon>Insecta</taxon>
        <taxon>Pterygota</taxon>
        <taxon>Neoptera</taxon>
        <taxon>Endopterygota</taxon>
        <taxon>Lepidoptera</taxon>
        <taxon>Glossata</taxon>
        <taxon>Ditrysia</taxon>
        <taxon>Papilionoidea</taxon>
        <taxon>Papilionidae</taxon>
        <taxon>Papilioninae</taxon>
        <taxon>Iphiclides</taxon>
    </lineage>
</organism>
<gene>
    <name evidence="1" type="ORF">IPOD504_LOCUS2102</name>
</gene>
<name>A0ABN8HU00_9NEOP</name>
<protein>
    <submittedName>
        <fullName evidence="1">Uncharacterized protein</fullName>
    </submittedName>
</protein>
<sequence length="88" mass="9524">MDYGWGQCARAVHYWSHVPHPAFPGNVTATPATNQLPPLGRAVVAVELIKTGQTMTYRRVTDTRNAAAAPPAPVVPNLPKIHEGPLQF</sequence>
<evidence type="ECO:0000313" key="2">
    <source>
        <dbReference type="Proteomes" id="UP000837857"/>
    </source>
</evidence>
<accession>A0ABN8HU00</accession>
<reference evidence="1" key="1">
    <citation type="submission" date="2022-03" db="EMBL/GenBank/DDBJ databases">
        <authorList>
            <person name="Martin H S."/>
        </authorList>
    </citation>
    <scope>NUCLEOTIDE SEQUENCE</scope>
</reference>
<dbReference type="EMBL" id="OW152823">
    <property type="protein sequence ID" value="CAH2039911.1"/>
    <property type="molecule type" value="Genomic_DNA"/>
</dbReference>
<keyword evidence="2" id="KW-1185">Reference proteome</keyword>
<evidence type="ECO:0000313" key="1">
    <source>
        <dbReference type="EMBL" id="CAH2039911.1"/>
    </source>
</evidence>